<evidence type="ECO:0000256" key="5">
    <source>
        <dbReference type="ARBA" id="ARBA00023159"/>
    </source>
</evidence>
<evidence type="ECO:0000256" key="2">
    <source>
        <dbReference type="ARBA" id="ARBA00008089"/>
    </source>
</evidence>
<evidence type="ECO:0000256" key="3">
    <source>
        <dbReference type="ARBA" id="ARBA00011837"/>
    </source>
</evidence>
<reference evidence="12" key="1">
    <citation type="submission" date="2023-06" db="EMBL/GenBank/DDBJ databases">
        <title>Genome-scale phylogeny and comparative genomics of the fungal order Sordariales.</title>
        <authorList>
            <consortium name="Lawrence Berkeley National Laboratory"/>
            <person name="Hensen N."/>
            <person name="Bonometti L."/>
            <person name="Westerberg I."/>
            <person name="Brannstrom I.O."/>
            <person name="Guillou S."/>
            <person name="Cros-Aarteil S."/>
            <person name="Calhoun S."/>
            <person name="Haridas S."/>
            <person name="Kuo A."/>
            <person name="Mondo S."/>
            <person name="Pangilinan J."/>
            <person name="Riley R."/>
            <person name="Labutti K."/>
            <person name="Andreopoulos B."/>
            <person name="Lipzen A."/>
            <person name="Chen C."/>
            <person name="Yanf M."/>
            <person name="Daum C."/>
            <person name="Ng V."/>
            <person name="Clum A."/>
            <person name="Steindorff A."/>
            <person name="Ohm R."/>
            <person name="Martin F."/>
            <person name="Silar P."/>
            <person name="Natvig D."/>
            <person name="Lalanne C."/>
            <person name="Gautier V."/>
            <person name="Ament-Velasquez S.L."/>
            <person name="Kruys A."/>
            <person name="Hutchinson M.I."/>
            <person name="Powell A.J."/>
            <person name="Barry K."/>
            <person name="Miller A.N."/>
            <person name="Grigoriev I.V."/>
            <person name="Debuchy R."/>
            <person name="Gladieux P."/>
            <person name="Thoren M.H."/>
            <person name="Johannesson H."/>
        </authorList>
    </citation>
    <scope>NUCLEOTIDE SEQUENCE</scope>
    <source>
        <strain evidence="12">SMH4607-1</strain>
    </source>
</reference>
<keyword evidence="7 9" id="KW-0539">Nucleus</keyword>
<feature type="compositionally biased region" description="Low complexity" evidence="11">
    <location>
        <begin position="45"/>
        <end position="70"/>
    </location>
</feature>
<dbReference type="InterPro" id="IPR037212">
    <property type="entry name" value="Med7/Med21-like"/>
</dbReference>
<name>A0AA40B0J3_9PEZI</name>
<feature type="coiled-coil region" evidence="10">
    <location>
        <begin position="106"/>
        <end position="140"/>
    </location>
</feature>
<comment type="function">
    <text evidence="8 9">Component of the Mediator complex, a coactivator involved in the regulated transcription of nearly all RNA polymerase II-dependent genes. Mediator functions as a bridge to convey information from gene-specific regulatory proteins to the basal RNA polymerase II transcription machinery. Mediator is recruited to promoters by direct interactions with regulatory proteins and serves as a scaffold for the assembly of a functional preinitiation complex with RNA polymerase II and the general transcription factors.</text>
</comment>
<keyword evidence="10" id="KW-0175">Coiled coil</keyword>
<sequence>MTTHLPDNLSPDAIDTLTELTSILDKLRSAQATANPATLNLNLNLPGAPANRPADTTPAPGAVTGTTPLPSGMPANGASLSVKELPAATDNLKHKLQRARAAIKTLPDVTRTLEQQQGEIEELEERRRRQLAMLAKIKGAGLQFSLAEQSKGDEGDRMVE</sequence>
<evidence type="ECO:0000313" key="13">
    <source>
        <dbReference type="Proteomes" id="UP001172102"/>
    </source>
</evidence>
<evidence type="ECO:0000256" key="1">
    <source>
        <dbReference type="ARBA" id="ARBA00004123"/>
    </source>
</evidence>
<organism evidence="12 13">
    <name type="scientific">Lasiosphaeris hirsuta</name>
    <dbReference type="NCBI Taxonomy" id="260670"/>
    <lineage>
        <taxon>Eukaryota</taxon>
        <taxon>Fungi</taxon>
        <taxon>Dikarya</taxon>
        <taxon>Ascomycota</taxon>
        <taxon>Pezizomycotina</taxon>
        <taxon>Sordariomycetes</taxon>
        <taxon>Sordariomycetidae</taxon>
        <taxon>Sordariales</taxon>
        <taxon>Lasiosphaeriaceae</taxon>
        <taxon>Lasiosphaeris</taxon>
    </lineage>
</organism>
<comment type="caution">
    <text evidence="12">The sequence shown here is derived from an EMBL/GenBank/DDBJ whole genome shotgun (WGS) entry which is preliminary data.</text>
</comment>
<keyword evidence="5 9" id="KW-0010">Activator</keyword>
<comment type="subunit">
    <text evidence="3 9">Component of the Mediator complex.</text>
</comment>
<evidence type="ECO:0000256" key="9">
    <source>
        <dbReference type="RuleBase" id="RU364145"/>
    </source>
</evidence>
<dbReference type="GO" id="GO:0016592">
    <property type="term" value="C:mediator complex"/>
    <property type="evidence" value="ECO:0007669"/>
    <property type="project" value="InterPro"/>
</dbReference>
<evidence type="ECO:0000313" key="12">
    <source>
        <dbReference type="EMBL" id="KAK0725424.1"/>
    </source>
</evidence>
<evidence type="ECO:0000256" key="7">
    <source>
        <dbReference type="ARBA" id="ARBA00023242"/>
    </source>
</evidence>
<comment type="subcellular location">
    <subcellularLocation>
        <location evidence="1 9">Nucleus</location>
    </subcellularLocation>
</comment>
<dbReference type="GO" id="GO:0003712">
    <property type="term" value="F:transcription coregulator activity"/>
    <property type="evidence" value="ECO:0007669"/>
    <property type="project" value="InterPro"/>
</dbReference>
<dbReference type="AlphaFoldDB" id="A0AA40B0J3"/>
<dbReference type="InterPro" id="IPR011425">
    <property type="entry name" value="Med9"/>
</dbReference>
<keyword evidence="6 9" id="KW-0804">Transcription</keyword>
<dbReference type="EMBL" id="JAUKUA010000002">
    <property type="protein sequence ID" value="KAK0725424.1"/>
    <property type="molecule type" value="Genomic_DNA"/>
</dbReference>
<feature type="region of interest" description="Disordered" evidence="11">
    <location>
        <begin position="45"/>
        <end position="78"/>
    </location>
</feature>
<gene>
    <name evidence="9" type="primary">MED9</name>
    <name evidence="12" type="ORF">B0H67DRAFT_641844</name>
</gene>
<dbReference type="Pfam" id="PF07544">
    <property type="entry name" value="Med9"/>
    <property type="match status" value="1"/>
</dbReference>
<dbReference type="Proteomes" id="UP001172102">
    <property type="component" value="Unassembled WGS sequence"/>
</dbReference>
<evidence type="ECO:0000256" key="6">
    <source>
        <dbReference type="ARBA" id="ARBA00023163"/>
    </source>
</evidence>
<evidence type="ECO:0000256" key="8">
    <source>
        <dbReference type="ARBA" id="ARBA00025687"/>
    </source>
</evidence>
<keyword evidence="4 9" id="KW-0805">Transcription regulation</keyword>
<dbReference type="SUPFAM" id="SSF140718">
    <property type="entry name" value="Mediator hinge subcomplex-like"/>
    <property type="match status" value="1"/>
</dbReference>
<evidence type="ECO:0000256" key="4">
    <source>
        <dbReference type="ARBA" id="ARBA00023015"/>
    </source>
</evidence>
<comment type="similarity">
    <text evidence="2 9">Belongs to the Mediator complex subunit 9 family.</text>
</comment>
<dbReference type="GO" id="GO:0006357">
    <property type="term" value="P:regulation of transcription by RNA polymerase II"/>
    <property type="evidence" value="ECO:0007669"/>
    <property type="project" value="InterPro"/>
</dbReference>
<protein>
    <recommendedName>
        <fullName evidence="9">Mediator of RNA polymerase II transcription subunit 9</fullName>
    </recommendedName>
    <alternativeName>
        <fullName evidence="9">Mediator complex subunit 9</fullName>
    </alternativeName>
</protein>
<accession>A0AA40B0J3</accession>
<keyword evidence="13" id="KW-1185">Reference proteome</keyword>
<evidence type="ECO:0000256" key="10">
    <source>
        <dbReference type="SAM" id="Coils"/>
    </source>
</evidence>
<proteinExistence type="inferred from homology"/>
<evidence type="ECO:0000256" key="11">
    <source>
        <dbReference type="SAM" id="MobiDB-lite"/>
    </source>
</evidence>